<dbReference type="CDD" id="cd05471">
    <property type="entry name" value="pepsin_like"/>
    <property type="match status" value="1"/>
</dbReference>
<evidence type="ECO:0000256" key="4">
    <source>
        <dbReference type="ARBA" id="ARBA00022801"/>
    </source>
</evidence>
<dbReference type="InParanoid" id="C5LSQ2"/>
<evidence type="ECO:0000256" key="2">
    <source>
        <dbReference type="ARBA" id="ARBA00022670"/>
    </source>
</evidence>
<sequence>MTSSSSGADASAGLFTSGDWLDHEDATVQLEVIALSMNLNLCLVADFQPEMVIFRSLLFPLSLLSSVVGSLIRVPISYEKVTKEADVYALVGKVTLGSQNVYGFIDTGGSTTFFLWKHWYEKGHPGRCKDIIFGCYECSPEPCSEEKPYTLDFGDGSEVRIFKESATAHFGSAVSASISFGLLAEYTYGPNVPVPHAGFGLAPQDDPKSPYIPIIEQLLARELIESSIFSIYLRPDGTNERGELLLGGSDPSMYKSPLVYVAVTTEDRFVRVTGFSLGGSAYPVMAVNDDGILDTGAECIFIPMHRYTLPTLIKDLEVRSSSKVTITQRGSKLIVNCNQRQHLPPIEFLLKGLDGPDVKVKIPSDAYVDIRTDAQGRAYCRVLLNVTDYPLWAIGLPSLIGRYFLYDWTNNKIGISELK</sequence>
<comment type="similarity">
    <text evidence="1">Belongs to the peptidase A1 family.</text>
</comment>
<keyword evidence="2" id="KW-0645">Protease</keyword>
<dbReference type="GeneID" id="9050035"/>
<dbReference type="GO" id="GO:0006508">
    <property type="term" value="P:proteolysis"/>
    <property type="evidence" value="ECO:0007669"/>
    <property type="project" value="UniProtKB-KW"/>
</dbReference>
<proteinExistence type="inferred from homology"/>
<evidence type="ECO:0000259" key="5">
    <source>
        <dbReference type="PROSITE" id="PS51767"/>
    </source>
</evidence>
<dbReference type="AlphaFoldDB" id="C5LSQ2"/>
<keyword evidence="7" id="KW-1185">Reference proteome</keyword>
<keyword evidence="3" id="KW-0064">Aspartyl protease</keyword>
<feature type="domain" description="Peptidase A1" evidence="5">
    <location>
        <begin position="90"/>
        <end position="416"/>
    </location>
</feature>
<keyword evidence="4" id="KW-0378">Hydrolase</keyword>
<dbReference type="InterPro" id="IPR001461">
    <property type="entry name" value="Aspartic_peptidase_A1"/>
</dbReference>
<evidence type="ECO:0000313" key="7">
    <source>
        <dbReference type="Proteomes" id="UP000007800"/>
    </source>
</evidence>
<reference evidence="6 7" key="1">
    <citation type="submission" date="2008-07" db="EMBL/GenBank/DDBJ databases">
        <authorList>
            <person name="El-Sayed N."/>
            <person name="Caler E."/>
            <person name="Inman J."/>
            <person name="Amedeo P."/>
            <person name="Hass B."/>
            <person name="Wortman J."/>
        </authorList>
    </citation>
    <scope>NUCLEOTIDE SEQUENCE [LARGE SCALE GENOMIC DNA]</scope>
    <source>
        <strain evidence="7">ATCC 50983 / TXsc</strain>
    </source>
</reference>
<evidence type="ECO:0000256" key="3">
    <source>
        <dbReference type="ARBA" id="ARBA00022750"/>
    </source>
</evidence>
<evidence type="ECO:0000313" key="6">
    <source>
        <dbReference type="EMBL" id="EER00293.1"/>
    </source>
</evidence>
<dbReference type="Pfam" id="PF00026">
    <property type="entry name" value="Asp"/>
    <property type="match status" value="1"/>
</dbReference>
<dbReference type="InterPro" id="IPR021109">
    <property type="entry name" value="Peptidase_aspartic_dom_sf"/>
</dbReference>
<dbReference type="GO" id="GO:0004190">
    <property type="term" value="F:aspartic-type endopeptidase activity"/>
    <property type="evidence" value="ECO:0007669"/>
    <property type="project" value="UniProtKB-KW"/>
</dbReference>
<dbReference type="PANTHER" id="PTHR47966">
    <property type="entry name" value="BETA-SITE APP-CLEAVING ENZYME, ISOFORM A-RELATED"/>
    <property type="match status" value="1"/>
</dbReference>
<evidence type="ECO:0000256" key="1">
    <source>
        <dbReference type="ARBA" id="ARBA00007447"/>
    </source>
</evidence>
<dbReference type="Gene3D" id="2.40.70.10">
    <property type="entry name" value="Acid Proteases"/>
    <property type="match status" value="2"/>
</dbReference>
<dbReference type="InterPro" id="IPR034164">
    <property type="entry name" value="Pepsin-like_dom"/>
</dbReference>
<organism evidence="7">
    <name type="scientific">Perkinsus marinus (strain ATCC 50983 / TXsc)</name>
    <dbReference type="NCBI Taxonomy" id="423536"/>
    <lineage>
        <taxon>Eukaryota</taxon>
        <taxon>Sar</taxon>
        <taxon>Alveolata</taxon>
        <taxon>Perkinsozoa</taxon>
        <taxon>Perkinsea</taxon>
        <taxon>Perkinsida</taxon>
        <taxon>Perkinsidae</taxon>
        <taxon>Perkinsus</taxon>
    </lineage>
</organism>
<dbReference type="SUPFAM" id="SSF50630">
    <property type="entry name" value="Acid proteases"/>
    <property type="match status" value="1"/>
</dbReference>
<protein>
    <submittedName>
        <fullName evidence="6">Pepsin B, putative</fullName>
    </submittedName>
</protein>
<dbReference type="PANTHER" id="PTHR47966:SF51">
    <property type="entry name" value="BETA-SITE APP-CLEAVING ENZYME, ISOFORM A-RELATED"/>
    <property type="match status" value="1"/>
</dbReference>
<dbReference type="PROSITE" id="PS51767">
    <property type="entry name" value="PEPTIDASE_A1"/>
    <property type="match status" value="1"/>
</dbReference>
<accession>C5LSQ2</accession>
<dbReference type="EMBL" id="GG685191">
    <property type="protein sequence ID" value="EER00293.1"/>
    <property type="molecule type" value="Genomic_DNA"/>
</dbReference>
<dbReference type="InterPro" id="IPR033121">
    <property type="entry name" value="PEPTIDASE_A1"/>
</dbReference>
<dbReference type="RefSeq" id="XP_002767575.1">
    <property type="nucleotide sequence ID" value="XM_002767529.1"/>
</dbReference>
<dbReference type="PRINTS" id="PR00792">
    <property type="entry name" value="PEPSIN"/>
</dbReference>
<gene>
    <name evidence="6" type="ORF">Pmar_PMAR017151</name>
</gene>
<name>C5LSQ2_PERM5</name>
<dbReference type="Proteomes" id="UP000007800">
    <property type="component" value="Unassembled WGS sequence"/>
</dbReference>